<protein>
    <recommendedName>
        <fullName evidence="5">Probable prefoldin subunit 6</fullName>
    </recommendedName>
</protein>
<keyword evidence="3" id="KW-0143">Chaperone</keyword>
<dbReference type="GO" id="GO:0016272">
    <property type="term" value="C:prefoldin complex"/>
    <property type="evidence" value="ECO:0007669"/>
    <property type="project" value="InterPro"/>
</dbReference>
<dbReference type="GO" id="GO:0006457">
    <property type="term" value="P:protein folding"/>
    <property type="evidence" value="ECO:0007669"/>
    <property type="project" value="InterPro"/>
</dbReference>
<dbReference type="PANTHER" id="PTHR21431:SF0">
    <property type="entry name" value="PREFOLDIN SUBUNIT 6"/>
    <property type="match status" value="1"/>
</dbReference>
<dbReference type="Gene3D" id="1.10.287.370">
    <property type="match status" value="1"/>
</dbReference>
<comment type="caution">
    <text evidence="7">The sequence shown here is derived from an EMBL/GenBank/DDBJ whole genome shotgun (WGS) entry which is preliminary data.</text>
</comment>
<evidence type="ECO:0000256" key="4">
    <source>
        <dbReference type="ARBA" id="ARBA00058726"/>
    </source>
</evidence>
<dbReference type="GO" id="GO:0051131">
    <property type="term" value="P:chaperone-mediated protein complex assembly"/>
    <property type="evidence" value="ECO:0007669"/>
    <property type="project" value="TreeGrafter"/>
</dbReference>
<dbReference type="Pfam" id="PF01920">
    <property type="entry name" value="Prefoldin_2"/>
    <property type="match status" value="1"/>
</dbReference>
<accession>A0AA39LNN9</accession>
<gene>
    <name evidence="7" type="ORF">QR680_017074</name>
</gene>
<comment type="function">
    <text evidence="4">Binds specifically to cytosolic chaperonin (c-CPN) and transfers target proteins to it. Binds to nascent polypeptide chain and promotes folding in an environment in which there are many competing pathways for nonnative proteins. Required for positioning of the mitotic spindle.</text>
</comment>
<organism evidence="7 8">
    <name type="scientific">Steinernema hermaphroditum</name>
    <dbReference type="NCBI Taxonomy" id="289476"/>
    <lineage>
        <taxon>Eukaryota</taxon>
        <taxon>Metazoa</taxon>
        <taxon>Ecdysozoa</taxon>
        <taxon>Nematoda</taxon>
        <taxon>Chromadorea</taxon>
        <taxon>Rhabditida</taxon>
        <taxon>Tylenchina</taxon>
        <taxon>Panagrolaimomorpha</taxon>
        <taxon>Strongyloidoidea</taxon>
        <taxon>Steinernematidae</taxon>
        <taxon>Steinernema</taxon>
    </lineage>
</organism>
<sequence length="216" mass="24237">MSSTNINFSVDEISQQNKAKKLKEGVNHQGAQKKCGSGVKQGCVTNAKNEPEKRAHTLDPFADSLLSPASRAIMKKFSCPEAAKQQEKKALGVYKKELPTDVEKMKKTEKDREKSIGMRQQLEGQLTENNLVKAEFDLLEDDAKVFKLIGPVLVKQDLTEARQNVQKRLEYITAEIKRVEGMIGDFDKQIKEQTEGLTKSQATLKQQLAIHHAQSK</sequence>
<comment type="subunit">
    <text evidence="2">Heterohexamer of two PFD-alpha type and four PFD-beta type subunits.</text>
</comment>
<reference evidence="7" key="1">
    <citation type="submission" date="2023-06" db="EMBL/GenBank/DDBJ databases">
        <title>Genomic analysis of the entomopathogenic nematode Steinernema hermaphroditum.</title>
        <authorList>
            <person name="Schwarz E.M."/>
            <person name="Heppert J.K."/>
            <person name="Baniya A."/>
            <person name="Schwartz H.T."/>
            <person name="Tan C.-H."/>
            <person name="Antoshechkin I."/>
            <person name="Sternberg P.W."/>
            <person name="Goodrich-Blair H."/>
            <person name="Dillman A.R."/>
        </authorList>
    </citation>
    <scope>NUCLEOTIDE SEQUENCE</scope>
    <source>
        <strain evidence="7">PS9179</strain>
        <tissue evidence="7">Whole animal</tissue>
    </source>
</reference>
<dbReference type="AlphaFoldDB" id="A0AA39LNN9"/>
<dbReference type="Proteomes" id="UP001175271">
    <property type="component" value="Unassembled WGS sequence"/>
</dbReference>
<name>A0AA39LNN9_9BILA</name>
<comment type="similarity">
    <text evidence="1">Belongs to the prefoldin subunit beta family.</text>
</comment>
<dbReference type="PANTHER" id="PTHR21431">
    <property type="entry name" value="PREFOLDIN SUBUNIT 6"/>
    <property type="match status" value="1"/>
</dbReference>
<evidence type="ECO:0000313" key="8">
    <source>
        <dbReference type="Proteomes" id="UP001175271"/>
    </source>
</evidence>
<dbReference type="SUPFAM" id="SSF46579">
    <property type="entry name" value="Prefoldin"/>
    <property type="match status" value="1"/>
</dbReference>
<evidence type="ECO:0000256" key="3">
    <source>
        <dbReference type="ARBA" id="ARBA00023186"/>
    </source>
</evidence>
<feature type="region of interest" description="Disordered" evidence="6">
    <location>
        <begin position="19"/>
        <end position="41"/>
    </location>
</feature>
<dbReference type="InterPro" id="IPR009053">
    <property type="entry name" value="Prefoldin"/>
</dbReference>
<evidence type="ECO:0000256" key="6">
    <source>
        <dbReference type="SAM" id="MobiDB-lite"/>
    </source>
</evidence>
<dbReference type="GO" id="GO:0051082">
    <property type="term" value="F:unfolded protein binding"/>
    <property type="evidence" value="ECO:0007669"/>
    <property type="project" value="InterPro"/>
</dbReference>
<evidence type="ECO:0000256" key="1">
    <source>
        <dbReference type="ARBA" id="ARBA00008045"/>
    </source>
</evidence>
<evidence type="ECO:0000313" key="7">
    <source>
        <dbReference type="EMBL" id="KAK0403699.1"/>
    </source>
</evidence>
<dbReference type="GO" id="GO:0051087">
    <property type="term" value="F:protein-folding chaperone binding"/>
    <property type="evidence" value="ECO:0007669"/>
    <property type="project" value="TreeGrafter"/>
</dbReference>
<dbReference type="InterPro" id="IPR002777">
    <property type="entry name" value="PFD_beta-like"/>
</dbReference>
<dbReference type="FunFam" id="1.10.287.370:FF:000003">
    <property type="entry name" value="Prefoldin subunit 6"/>
    <property type="match status" value="1"/>
</dbReference>
<evidence type="ECO:0000256" key="2">
    <source>
        <dbReference type="ARBA" id="ARBA00011695"/>
    </source>
</evidence>
<proteinExistence type="inferred from homology"/>
<dbReference type="CDD" id="cd23161">
    <property type="entry name" value="Prefoldin_6"/>
    <property type="match status" value="1"/>
</dbReference>
<dbReference type="EMBL" id="JAUCMV010000004">
    <property type="protein sequence ID" value="KAK0403699.1"/>
    <property type="molecule type" value="Genomic_DNA"/>
</dbReference>
<dbReference type="GO" id="GO:0005737">
    <property type="term" value="C:cytoplasm"/>
    <property type="evidence" value="ECO:0007669"/>
    <property type="project" value="TreeGrafter"/>
</dbReference>
<keyword evidence="8" id="KW-1185">Reference proteome</keyword>
<evidence type="ECO:0000256" key="5">
    <source>
        <dbReference type="ARBA" id="ARBA00072592"/>
    </source>
</evidence>